<reference evidence="1 2" key="1">
    <citation type="submission" date="2014-02" db="EMBL/GenBank/DDBJ databases">
        <authorList>
            <person name="Sibley D."/>
            <person name="Venepally P."/>
            <person name="Karamycheva S."/>
            <person name="Hadjithomas M."/>
            <person name="Khan A."/>
            <person name="Brunk B."/>
            <person name="Roos D."/>
            <person name="Caler E."/>
            <person name="Lorenzi H."/>
        </authorList>
    </citation>
    <scope>NUCLEOTIDE SEQUENCE [LARGE SCALE GENOMIC DNA]</scope>
    <source>
        <strain evidence="1 2">GAB2-2007-GAL-DOM2</strain>
    </source>
</reference>
<dbReference type="VEuPathDB" id="ToxoDB:TGDOM2_248280"/>
<dbReference type="AlphaFoldDB" id="A0A086KQ86"/>
<evidence type="ECO:0000313" key="1">
    <source>
        <dbReference type="EMBL" id="KFG46554.1"/>
    </source>
</evidence>
<evidence type="ECO:0000313" key="2">
    <source>
        <dbReference type="Proteomes" id="UP000028837"/>
    </source>
</evidence>
<dbReference type="OrthoDB" id="10516923at2759"/>
<proteinExistence type="predicted"/>
<comment type="caution">
    <text evidence="1">The sequence shown here is derived from an EMBL/GenBank/DDBJ whole genome shotgun (WGS) entry which is preliminary data.</text>
</comment>
<gene>
    <name evidence="1" type="ORF">TGDOM2_248280</name>
</gene>
<accession>A0A086KQ86</accession>
<sequence>MGAFSNFMLSRISMPMHDVRNTRPAPDAGLQLNVLVKMRRKSKTGSCIFLQRSVTIFESLVVQAPLNNLQPPVTARWLLAMLQENRIHHGALEKRATQEAPCPLLSSCMFIC</sequence>
<organism evidence="1 2">
    <name type="scientific">Toxoplasma gondii GAB2-2007-GAL-DOM2</name>
    <dbReference type="NCBI Taxonomy" id="1130820"/>
    <lineage>
        <taxon>Eukaryota</taxon>
        <taxon>Sar</taxon>
        <taxon>Alveolata</taxon>
        <taxon>Apicomplexa</taxon>
        <taxon>Conoidasida</taxon>
        <taxon>Coccidia</taxon>
        <taxon>Eucoccidiorida</taxon>
        <taxon>Eimeriorina</taxon>
        <taxon>Sarcocystidae</taxon>
        <taxon>Toxoplasma</taxon>
    </lineage>
</organism>
<protein>
    <submittedName>
        <fullName evidence="1">Uncharacterized protein</fullName>
    </submittedName>
</protein>
<name>A0A086KQ86_TOXGO</name>
<dbReference type="EMBL" id="AHZU02000263">
    <property type="protein sequence ID" value="KFG46554.1"/>
    <property type="molecule type" value="Genomic_DNA"/>
</dbReference>
<dbReference type="Proteomes" id="UP000028837">
    <property type="component" value="Unassembled WGS sequence"/>
</dbReference>